<accession>A0ACB8GB32</accession>
<evidence type="ECO:0000313" key="2">
    <source>
        <dbReference type="Proteomes" id="UP000827872"/>
    </source>
</evidence>
<name>A0ACB8GB32_9SAUR</name>
<dbReference type="Proteomes" id="UP000827872">
    <property type="component" value="Linkage Group LG01"/>
</dbReference>
<reference evidence="1" key="1">
    <citation type="submission" date="2021-08" db="EMBL/GenBank/DDBJ databases">
        <title>The first chromosome-level gecko genome reveals the dynamic sex chromosomes of Neotropical dwarf geckos (Sphaerodactylidae: Sphaerodactylus).</title>
        <authorList>
            <person name="Pinto B.J."/>
            <person name="Keating S.E."/>
            <person name="Gamble T."/>
        </authorList>
    </citation>
    <scope>NUCLEOTIDE SEQUENCE</scope>
    <source>
        <strain evidence="1">TG3544</strain>
    </source>
</reference>
<sequence>MSLSLHTQPLCESLVSFNMQRLPFNGPLNDEYEEIADSQRGSDLDPDNWEEQRAALARAKQDWELERETLEREREALELEREQFRRERNAEIAQEKELLREQFLKDLERSRMVLDHTKQDLERQRECVKALKTQGEVEAALQRQERERLRQERETLAR</sequence>
<dbReference type="EMBL" id="CM037614">
    <property type="protein sequence ID" value="KAH8016690.1"/>
    <property type="molecule type" value="Genomic_DNA"/>
</dbReference>
<gene>
    <name evidence="1" type="ORF">K3G42_021796</name>
</gene>
<evidence type="ECO:0000313" key="1">
    <source>
        <dbReference type="EMBL" id="KAH8016690.1"/>
    </source>
</evidence>
<protein>
    <submittedName>
        <fullName evidence="1">Uncharacterized protein</fullName>
    </submittedName>
</protein>
<organism evidence="1 2">
    <name type="scientific">Sphaerodactylus townsendi</name>
    <dbReference type="NCBI Taxonomy" id="933632"/>
    <lineage>
        <taxon>Eukaryota</taxon>
        <taxon>Metazoa</taxon>
        <taxon>Chordata</taxon>
        <taxon>Craniata</taxon>
        <taxon>Vertebrata</taxon>
        <taxon>Euteleostomi</taxon>
        <taxon>Lepidosauria</taxon>
        <taxon>Squamata</taxon>
        <taxon>Bifurcata</taxon>
        <taxon>Gekkota</taxon>
        <taxon>Sphaerodactylidae</taxon>
        <taxon>Sphaerodactylus</taxon>
    </lineage>
</organism>
<proteinExistence type="predicted"/>
<keyword evidence="2" id="KW-1185">Reference proteome</keyword>
<comment type="caution">
    <text evidence="1">The sequence shown here is derived from an EMBL/GenBank/DDBJ whole genome shotgun (WGS) entry which is preliminary data.</text>
</comment>